<dbReference type="RefSeq" id="WP_014030476.1">
    <property type="nucleotide sequence ID" value="NC_015942.1"/>
</dbReference>
<dbReference type="GO" id="GO:0004674">
    <property type="term" value="F:protein serine/threonine kinase activity"/>
    <property type="evidence" value="ECO:0007669"/>
    <property type="project" value="UniProtKB-KW"/>
</dbReference>
<evidence type="ECO:0000259" key="5">
    <source>
        <dbReference type="PROSITE" id="PS50011"/>
    </source>
</evidence>
<evidence type="ECO:0000256" key="2">
    <source>
        <dbReference type="ARBA" id="ARBA00022741"/>
    </source>
</evidence>
<evidence type="ECO:0000256" key="1">
    <source>
        <dbReference type="ARBA" id="ARBA00022679"/>
    </source>
</evidence>
<dbReference type="SMART" id="SM00220">
    <property type="entry name" value="S_TKc"/>
    <property type="match status" value="1"/>
</dbReference>
<dbReference type="Gene3D" id="3.30.200.20">
    <property type="entry name" value="Phosphorylase Kinase, domain 1"/>
    <property type="match status" value="1"/>
</dbReference>
<evidence type="ECO:0000256" key="4">
    <source>
        <dbReference type="ARBA" id="ARBA00022840"/>
    </source>
</evidence>
<dbReference type="KEGG" id="afi:Acife_3185"/>
<dbReference type="Proteomes" id="UP000009220">
    <property type="component" value="Chromosome"/>
</dbReference>
<keyword evidence="4" id="KW-0067">ATP-binding</keyword>
<dbReference type="InterPro" id="IPR000719">
    <property type="entry name" value="Prot_kinase_dom"/>
</dbReference>
<dbReference type="STRING" id="743299.Acife_3185"/>
<dbReference type="AlphaFoldDB" id="G0JLT5"/>
<sequence>MFNLTSLGVIGNGGFGTVDLVQNDAGQQFARKTFSVNQPLSPHLHENVLKRFKKEVRTQGGINNRNIVPILCHDLETWPPFYLMPVAVSGLDNDIANQKTLCDNFIVALSDIVAGLESLHSLHIYHRDLKPQNVLRFNDQAQGPDYYAISDFGLISMQESQLSVLTSTGMTRGADYYTAPEITQDLRYASIQSDIYSLGCILHDFIGQEIRVPCNEIRENSPFGAILLGCTRKNPNQRFKSARAVLDAVLSVGLVNSVPPTPQAADFIAILESDLATVPQFRWRDLADFLYDAVTPDEARAAIFMRFNEDCIRFTCGAVPTEAKSMGLSFAHWITESTFNFDYCDGLANRLEIFFLQLNDYELKASCLMALLAMGSSHNRWYVEHKFIRLTGTSMDSLLAARLAIEFRVLDRLVCQQISHVERSIGVSRTALHPTIQLALSQICR</sequence>
<dbReference type="InterPro" id="IPR011009">
    <property type="entry name" value="Kinase-like_dom_sf"/>
</dbReference>
<dbReference type="Gene3D" id="1.10.510.10">
    <property type="entry name" value="Transferase(Phosphotransferase) domain 1"/>
    <property type="match status" value="1"/>
</dbReference>
<evidence type="ECO:0000256" key="3">
    <source>
        <dbReference type="ARBA" id="ARBA00022777"/>
    </source>
</evidence>
<dbReference type="eggNOG" id="COG0515">
    <property type="taxonomic scope" value="Bacteria"/>
</dbReference>
<dbReference type="EMBL" id="CP002985">
    <property type="protein sequence ID" value="AEM49247.1"/>
    <property type="molecule type" value="Genomic_DNA"/>
</dbReference>
<keyword evidence="3 6" id="KW-0418">Kinase</keyword>
<reference evidence="6 7" key="1">
    <citation type="journal article" date="2011" name="J. Bacteriol.">
        <title>Draft genome of the psychrotolerant acidophile Acidithiobacillus ferrivorans SS3.</title>
        <authorList>
            <person name="Liljeqvist M."/>
            <person name="Valdes J."/>
            <person name="Holmes D.S."/>
            <person name="Dopson M."/>
        </authorList>
    </citation>
    <scope>NUCLEOTIDE SEQUENCE [LARGE SCALE GENOMIC DNA]</scope>
    <source>
        <strain evidence="6 7">SS3</strain>
    </source>
</reference>
<evidence type="ECO:0000313" key="7">
    <source>
        <dbReference type="Proteomes" id="UP000009220"/>
    </source>
</evidence>
<organism evidence="6 7">
    <name type="scientific">Acidithiobacillus ferrivorans SS3</name>
    <dbReference type="NCBI Taxonomy" id="743299"/>
    <lineage>
        <taxon>Bacteria</taxon>
        <taxon>Pseudomonadati</taxon>
        <taxon>Pseudomonadota</taxon>
        <taxon>Acidithiobacillia</taxon>
        <taxon>Acidithiobacillales</taxon>
        <taxon>Acidithiobacillaceae</taxon>
        <taxon>Acidithiobacillus</taxon>
    </lineage>
</organism>
<dbReference type="PANTHER" id="PTHR43289:SF33">
    <property type="entry name" value="SERINE_THREONINE KINASE 31"/>
    <property type="match status" value="1"/>
</dbReference>
<evidence type="ECO:0000313" key="6">
    <source>
        <dbReference type="EMBL" id="AEM49247.1"/>
    </source>
</evidence>
<keyword evidence="6" id="KW-0723">Serine/threonine-protein kinase</keyword>
<dbReference type="Pfam" id="PF00069">
    <property type="entry name" value="Pkinase"/>
    <property type="match status" value="1"/>
</dbReference>
<dbReference type="GO" id="GO:0005524">
    <property type="term" value="F:ATP binding"/>
    <property type="evidence" value="ECO:0007669"/>
    <property type="project" value="UniProtKB-KW"/>
</dbReference>
<dbReference type="PROSITE" id="PS50011">
    <property type="entry name" value="PROTEIN_KINASE_DOM"/>
    <property type="match status" value="1"/>
</dbReference>
<name>G0JLT5_9PROT</name>
<accession>G0JLT5</accession>
<dbReference type="PANTHER" id="PTHR43289">
    <property type="entry name" value="MITOGEN-ACTIVATED PROTEIN KINASE KINASE KINASE 20-RELATED"/>
    <property type="match status" value="1"/>
</dbReference>
<protein>
    <submittedName>
        <fullName evidence="6">Serine/threonine protein kinase</fullName>
    </submittedName>
</protein>
<keyword evidence="1" id="KW-0808">Transferase</keyword>
<dbReference type="SUPFAM" id="SSF56112">
    <property type="entry name" value="Protein kinase-like (PK-like)"/>
    <property type="match status" value="1"/>
</dbReference>
<proteinExistence type="predicted"/>
<gene>
    <name evidence="6" type="ORF">Acife_3185</name>
</gene>
<dbReference type="HOGENOM" id="CLU_614861_0_0_6"/>
<keyword evidence="2" id="KW-0547">Nucleotide-binding</keyword>
<feature type="domain" description="Protein kinase" evidence="5">
    <location>
        <begin position="4"/>
        <end position="294"/>
    </location>
</feature>